<evidence type="ECO:0000256" key="1">
    <source>
        <dbReference type="ARBA" id="ARBA00004141"/>
    </source>
</evidence>
<dbReference type="InterPro" id="IPR000412">
    <property type="entry name" value="ABC_2_transport"/>
</dbReference>
<dbReference type="PANTHER" id="PTHR43229:SF2">
    <property type="entry name" value="NODULATION PROTEIN J"/>
    <property type="match status" value="1"/>
</dbReference>
<gene>
    <name evidence="8" type="ORF">KV110_11400</name>
</gene>
<feature type="transmembrane region" description="Helical" evidence="6">
    <location>
        <begin position="184"/>
        <end position="205"/>
    </location>
</feature>
<feature type="transmembrane region" description="Helical" evidence="6">
    <location>
        <begin position="23"/>
        <end position="45"/>
    </location>
</feature>
<accession>A0ABX8S1T2</accession>
<keyword evidence="9" id="KW-1185">Reference proteome</keyword>
<keyword evidence="6" id="KW-0813">Transport</keyword>
<evidence type="ECO:0000256" key="2">
    <source>
        <dbReference type="ARBA" id="ARBA00022692"/>
    </source>
</evidence>
<keyword evidence="3 6" id="KW-1133">Transmembrane helix</keyword>
<reference evidence="8 9" key="1">
    <citation type="submission" date="2021-07" db="EMBL/GenBank/DDBJ databases">
        <title>Whole Genome Sequence of Nocardia Iowensis.</title>
        <authorList>
            <person name="Lamm A."/>
            <person name="Collins-Fairclough A.M."/>
            <person name="Bunk B."/>
            <person name="Sproer C."/>
        </authorList>
    </citation>
    <scope>NUCLEOTIDE SEQUENCE [LARGE SCALE GENOMIC DNA]</scope>
    <source>
        <strain evidence="8 9">NRRL 5646</strain>
    </source>
</reference>
<name>A0ABX8S1T2_NOCIO</name>
<protein>
    <recommendedName>
        <fullName evidence="6">Transport permease protein</fullName>
    </recommendedName>
</protein>
<evidence type="ECO:0000313" key="8">
    <source>
        <dbReference type="EMBL" id="QXN95471.1"/>
    </source>
</evidence>
<dbReference type="EMBL" id="CP078145">
    <property type="protein sequence ID" value="QXN95471.1"/>
    <property type="molecule type" value="Genomic_DNA"/>
</dbReference>
<keyword evidence="5" id="KW-0046">Antibiotic resistance</keyword>
<dbReference type="InterPro" id="IPR051784">
    <property type="entry name" value="Nod_factor_ABC_transporter"/>
</dbReference>
<keyword evidence="4 6" id="KW-0472">Membrane</keyword>
<feature type="transmembrane region" description="Helical" evidence="6">
    <location>
        <begin position="141"/>
        <end position="163"/>
    </location>
</feature>
<dbReference type="PROSITE" id="PS51012">
    <property type="entry name" value="ABC_TM2"/>
    <property type="match status" value="1"/>
</dbReference>
<dbReference type="Pfam" id="PF01061">
    <property type="entry name" value="ABC2_membrane"/>
    <property type="match status" value="1"/>
</dbReference>
<feature type="transmembrane region" description="Helical" evidence="6">
    <location>
        <begin position="235"/>
        <end position="254"/>
    </location>
</feature>
<feature type="transmembrane region" description="Helical" evidence="6">
    <location>
        <begin position="60"/>
        <end position="81"/>
    </location>
</feature>
<evidence type="ECO:0000256" key="5">
    <source>
        <dbReference type="ARBA" id="ARBA00023251"/>
    </source>
</evidence>
<evidence type="ECO:0000256" key="6">
    <source>
        <dbReference type="RuleBase" id="RU361157"/>
    </source>
</evidence>
<evidence type="ECO:0000256" key="4">
    <source>
        <dbReference type="ARBA" id="ARBA00023136"/>
    </source>
</evidence>
<comment type="similarity">
    <text evidence="6">Belongs to the ABC-2 integral membrane protein family.</text>
</comment>
<dbReference type="PANTHER" id="PTHR43229">
    <property type="entry name" value="NODULATION PROTEIN J"/>
    <property type="match status" value="1"/>
</dbReference>
<proteinExistence type="inferred from homology"/>
<dbReference type="Proteomes" id="UP000694257">
    <property type="component" value="Chromosome"/>
</dbReference>
<comment type="subcellular location">
    <subcellularLocation>
        <location evidence="6">Cell membrane</location>
        <topology evidence="6">Multi-pass membrane protein</topology>
    </subcellularLocation>
    <subcellularLocation>
        <location evidence="1">Membrane</location>
        <topology evidence="1">Multi-pass membrane protein</topology>
    </subcellularLocation>
</comment>
<feature type="transmembrane region" description="Helical" evidence="6">
    <location>
        <begin position="102"/>
        <end position="129"/>
    </location>
</feature>
<evidence type="ECO:0000259" key="7">
    <source>
        <dbReference type="PROSITE" id="PS51012"/>
    </source>
</evidence>
<sequence>MAWAVSDAITLARRDLAHWQRQPGVVIANTLLFPIMIVLMFGYLLGGAMTVPGGGDYREFLLPGMFAMTMVFGIGTTMVAVSSDAARGITDRFRSMPMSSSAVLVGRALADMLNSTIALAVLIGCGLAIGWYPHNGLGNALAAAGLLLLLRFAFLWIGAYLGLLFHADPEAVTAVRTLEFPIGFLANPFVATATMPAWLGAIAAWNPLSSTATAARELFGNPTGNDHSWIAEHSVLMAIVWPMLLIAIFLPLSIHRYRHLSS</sequence>
<organism evidence="8 9">
    <name type="scientific">Nocardia iowensis</name>
    <dbReference type="NCBI Taxonomy" id="204891"/>
    <lineage>
        <taxon>Bacteria</taxon>
        <taxon>Bacillati</taxon>
        <taxon>Actinomycetota</taxon>
        <taxon>Actinomycetes</taxon>
        <taxon>Mycobacteriales</taxon>
        <taxon>Nocardiaceae</taxon>
        <taxon>Nocardia</taxon>
    </lineage>
</organism>
<evidence type="ECO:0000313" key="9">
    <source>
        <dbReference type="Proteomes" id="UP000694257"/>
    </source>
</evidence>
<keyword evidence="6" id="KW-1003">Cell membrane</keyword>
<evidence type="ECO:0000256" key="3">
    <source>
        <dbReference type="ARBA" id="ARBA00022989"/>
    </source>
</evidence>
<dbReference type="PIRSF" id="PIRSF006648">
    <property type="entry name" value="DrrB"/>
    <property type="match status" value="1"/>
</dbReference>
<dbReference type="InterPro" id="IPR047817">
    <property type="entry name" value="ABC2_TM_bact-type"/>
</dbReference>
<dbReference type="InterPro" id="IPR013525">
    <property type="entry name" value="ABC2_TM"/>
</dbReference>
<feature type="domain" description="ABC transmembrane type-2" evidence="7">
    <location>
        <begin position="25"/>
        <end position="260"/>
    </location>
</feature>
<keyword evidence="2 6" id="KW-0812">Transmembrane</keyword>